<organism evidence="1 2">
    <name type="scientific">Candidatus Woesebacteria bacterium GW2011_GWB1_38_5b</name>
    <dbReference type="NCBI Taxonomy" id="1618569"/>
    <lineage>
        <taxon>Bacteria</taxon>
        <taxon>Candidatus Woeseibacteriota</taxon>
    </lineage>
</organism>
<protein>
    <submittedName>
        <fullName evidence="1">Uncharacterized protein</fullName>
    </submittedName>
</protein>
<sequence length="166" mass="19024">MTEQLRQVEALSEGDTGKLAYETSERLATQIGQLPEFREALVREFFHRSRRGSSDGVQGVVFDKGDYTYRVDFSSDSEYYTNESSSFRMTLRKWDKAERESQQPKGPLARLEFYSWFREEEDQKDYGGGDISLNLDGNRDHEATGQEAVDSIGTHFGDLLPQPISF</sequence>
<proteinExistence type="predicted"/>
<evidence type="ECO:0000313" key="2">
    <source>
        <dbReference type="Proteomes" id="UP000034181"/>
    </source>
</evidence>
<dbReference type="AlphaFoldDB" id="A0A0G0K979"/>
<accession>A0A0G0K979</accession>
<gene>
    <name evidence="1" type="ORF">US96_C0011G0010</name>
</gene>
<evidence type="ECO:0000313" key="1">
    <source>
        <dbReference type="EMBL" id="KKQ75412.1"/>
    </source>
</evidence>
<name>A0A0G0K979_9BACT</name>
<dbReference type="Proteomes" id="UP000034181">
    <property type="component" value="Unassembled WGS sequence"/>
</dbReference>
<comment type="caution">
    <text evidence="1">The sequence shown here is derived from an EMBL/GenBank/DDBJ whole genome shotgun (WGS) entry which is preliminary data.</text>
</comment>
<reference evidence="1 2" key="1">
    <citation type="journal article" date="2015" name="Nature">
        <title>rRNA introns, odd ribosomes, and small enigmatic genomes across a large radiation of phyla.</title>
        <authorList>
            <person name="Brown C.T."/>
            <person name="Hug L.A."/>
            <person name="Thomas B.C."/>
            <person name="Sharon I."/>
            <person name="Castelle C.J."/>
            <person name="Singh A."/>
            <person name="Wilkins M.J."/>
            <person name="Williams K.H."/>
            <person name="Banfield J.F."/>
        </authorList>
    </citation>
    <scope>NUCLEOTIDE SEQUENCE [LARGE SCALE GENOMIC DNA]</scope>
</reference>
<dbReference type="EMBL" id="LBUZ01000011">
    <property type="protein sequence ID" value="KKQ75412.1"/>
    <property type="molecule type" value="Genomic_DNA"/>
</dbReference>